<evidence type="ECO:0000256" key="8">
    <source>
        <dbReference type="RuleBase" id="RU366017"/>
    </source>
</evidence>
<keyword evidence="7" id="KW-0472">Membrane</keyword>
<evidence type="ECO:0000256" key="5">
    <source>
        <dbReference type="ARBA" id="ARBA00022692"/>
    </source>
</evidence>
<comment type="subcellular location">
    <subcellularLocation>
        <location evidence="1">Membrane</location>
        <topology evidence="1">Single-pass membrane protein</topology>
    </subcellularLocation>
</comment>
<keyword evidence="11" id="KW-1185">Reference proteome</keyword>
<keyword evidence="4 8" id="KW-0808">Transferase</keyword>
<evidence type="ECO:0000313" key="10">
    <source>
        <dbReference type="EMBL" id="KAL0928107.1"/>
    </source>
</evidence>
<dbReference type="SUPFAM" id="SSF101447">
    <property type="entry name" value="Formin homology 2 domain (FH2 domain)"/>
    <property type="match status" value="1"/>
</dbReference>
<evidence type="ECO:0000313" key="11">
    <source>
        <dbReference type="Proteomes" id="UP001552299"/>
    </source>
</evidence>
<name>A0ABD0W4E0_DENTH</name>
<dbReference type="InterPro" id="IPR008166">
    <property type="entry name" value="Glyco_transf_92"/>
</dbReference>
<keyword evidence="6" id="KW-1133">Transmembrane helix</keyword>
<dbReference type="GO" id="GO:0016757">
    <property type="term" value="F:glycosyltransferase activity"/>
    <property type="evidence" value="ECO:0007669"/>
    <property type="project" value="UniProtKB-UniRule"/>
</dbReference>
<organism evidence="10 11">
    <name type="scientific">Dendrobium thyrsiflorum</name>
    <name type="common">Pinecone-like raceme dendrobium</name>
    <name type="synonym">Orchid</name>
    <dbReference type="NCBI Taxonomy" id="117978"/>
    <lineage>
        <taxon>Eukaryota</taxon>
        <taxon>Viridiplantae</taxon>
        <taxon>Streptophyta</taxon>
        <taxon>Embryophyta</taxon>
        <taxon>Tracheophyta</taxon>
        <taxon>Spermatophyta</taxon>
        <taxon>Magnoliopsida</taxon>
        <taxon>Liliopsida</taxon>
        <taxon>Asparagales</taxon>
        <taxon>Orchidaceae</taxon>
        <taxon>Epidendroideae</taxon>
        <taxon>Malaxideae</taxon>
        <taxon>Dendrobiinae</taxon>
        <taxon>Dendrobium</taxon>
    </lineage>
</organism>
<comment type="similarity">
    <text evidence="2 8">Belongs to the glycosyltransferase 92 family.</text>
</comment>
<protein>
    <recommendedName>
        <fullName evidence="8">Glycosyltransferase family 92 protein</fullName>
        <ecNumber evidence="8">2.4.1.-</ecNumber>
    </recommendedName>
</protein>
<dbReference type="AlphaFoldDB" id="A0ABD0W4E0"/>
<dbReference type="Proteomes" id="UP001552299">
    <property type="component" value="Unassembled WGS sequence"/>
</dbReference>
<dbReference type="GO" id="GO:0016020">
    <property type="term" value="C:membrane"/>
    <property type="evidence" value="ECO:0007669"/>
    <property type="project" value="UniProtKB-SubCell"/>
</dbReference>
<accession>A0ABD0W4E0</accession>
<dbReference type="EC" id="2.4.1.-" evidence="8"/>
<dbReference type="PANTHER" id="PTHR21461:SF12">
    <property type="entry name" value="GALACTAN BETA-1,4-GALACTOSYLTRANSFERASE GALS2"/>
    <property type="match status" value="1"/>
</dbReference>
<keyword evidence="5" id="KW-0812">Transmembrane</keyword>
<gene>
    <name evidence="10" type="ORF">M5K25_002348</name>
</gene>
<proteinExistence type="inferred from homology"/>
<keyword evidence="3 8" id="KW-0328">Glycosyltransferase</keyword>
<comment type="caution">
    <text evidence="10">The sequence shown here is derived from an EMBL/GenBank/DDBJ whole genome shotgun (WGS) entry which is preliminary data.</text>
</comment>
<feature type="region of interest" description="Disordered" evidence="9">
    <location>
        <begin position="52"/>
        <end position="71"/>
    </location>
</feature>
<evidence type="ECO:0000256" key="1">
    <source>
        <dbReference type="ARBA" id="ARBA00004167"/>
    </source>
</evidence>
<dbReference type="EMBL" id="JANQDX010000002">
    <property type="protein sequence ID" value="KAL0928107.1"/>
    <property type="molecule type" value="Genomic_DNA"/>
</dbReference>
<dbReference type="PANTHER" id="PTHR21461">
    <property type="entry name" value="GLYCOSYLTRANSFERASE FAMILY 92 PROTEIN"/>
    <property type="match status" value="1"/>
</dbReference>
<evidence type="ECO:0000256" key="4">
    <source>
        <dbReference type="ARBA" id="ARBA00022679"/>
    </source>
</evidence>
<evidence type="ECO:0000256" key="9">
    <source>
        <dbReference type="SAM" id="MobiDB-lite"/>
    </source>
</evidence>
<evidence type="ECO:0000256" key="2">
    <source>
        <dbReference type="ARBA" id="ARBA00007647"/>
    </source>
</evidence>
<evidence type="ECO:0000256" key="3">
    <source>
        <dbReference type="ARBA" id="ARBA00022676"/>
    </source>
</evidence>
<dbReference type="Pfam" id="PF01697">
    <property type="entry name" value="Glyco_transf_92"/>
    <property type="match status" value="1"/>
</dbReference>
<reference evidence="10 11" key="1">
    <citation type="journal article" date="2024" name="Plant Biotechnol. J.">
        <title>Dendrobium thyrsiflorum genome and its molecular insights into genes involved in important horticultural traits.</title>
        <authorList>
            <person name="Chen B."/>
            <person name="Wang J.Y."/>
            <person name="Zheng P.J."/>
            <person name="Li K.L."/>
            <person name="Liang Y.M."/>
            <person name="Chen X.F."/>
            <person name="Zhang C."/>
            <person name="Zhao X."/>
            <person name="He X."/>
            <person name="Zhang G.Q."/>
            <person name="Liu Z.J."/>
            <person name="Xu Q."/>
        </authorList>
    </citation>
    <scope>NUCLEOTIDE SEQUENCE [LARGE SCALE GENOMIC DNA]</scope>
    <source>
        <strain evidence="10">GZMU011</strain>
    </source>
</reference>
<evidence type="ECO:0000256" key="6">
    <source>
        <dbReference type="ARBA" id="ARBA00022989"/>
    </source>
</evidence>
<evidence type="ECO:0000256" key="7">
    <source>
        <dbReference type="ARBA" id="ARBA00023136"/>
    </source>
</evidence>
<feature type="compositionally biased region" description="Pro residues" evidence="9">
    <location>
        <begin position="52"/>
        <end position="70"/>
    </location>
</feature>
<sequence length="478" mass="54729">MSKAKDDRSLILSFFWSCANSKLLLTTLFFLPSLFTIFHHLLPSLSSSSCLPVPPSPPPPPPPPPPPLPTFNPSSSIPSGAIIRSFTPIGSAARLFILMGSYRSSSSSFSIIGLSSKPLHIFGKPLFRCEWHSSLPSSPIPSSHSSKLLPDWGFGRIYTVIVLNCSFPSPIPSSGGHLLLFSSPSPSSPETPIITLTESPNQFNPSILSSPPKFDYLYCGSPLFGNLNPNRIREWMAYHALLFGHRSHFVFYDAGGIHEEVLEVIRPWMDKGLLTLQDIRDQEQFDGYYHNQFLVVNDCLNMYRFEAKWIFFFDVDEFVYLQPKLKLDSFMKSMEEYAQFTIEQMPMSNQLCRTEDADRTHRMWGFEKLVYRDVKRGLRRNRKYAVQPRRAFSAGVHFSQNVDGKTLHSSDRRIRYFHYHKTIAEPRDSCRQFLNASRVTIDDTPFVLDNTLRRVARRVKQFEFRVIGPPVAYRLKKV</sequence>